<evidence type="ECO:0000313" key="2">
    <source>
        <dbReference type="Proteomes" id="UP000325440"/>
    </source>
</evidence>
<gene>
    <name evidence="1" type="ORF">CINCED_3A018442</name>
</gene>
<organism evidence="1 2">
    <name type="scientific">Cinara cedri</name>
    <dbReference type="NCBI Taxonomy" id="506608"/>
    <lineage>
        <taxon>Eukaryota</taxon>
        <taxon>Metazoa</taxon>
        <taxon>Ecdysozoa</taxon>
        <taxon>Arthropoda</taxon>
        <taxon>Hexapoda</taxon>
        <taxon>Insecta</taxon>
        <taxon>Pterygota</taxon>
        <taxon>Neoptera</taxon>
        <taxon>Paraneoptera</taxon>
        <taxon>Hemiptera</taxon>
        <taxon>Sternorrhyncha</taxon>
        <taxon>Aphidomorpha</taxon>
        <taxon>Aphidoidea</taxon>
        <taxon>Aphididae</taxon>
        <taxon>Lachninae</taxon>
        <taxon>Cinara</taxon>
    </lineage>
</organism>
<name>A0A5E4MI24_9HEMI</name>
<sequence length="99" mass="11830">MHDREWREILSKINHGQYLSYRSMINTIKGDLAKKHPHIYEEWKKEKFNINHLFSLQDEDMRYKYTLLHIFVYYGLEGAIKSLLAGENAEGEEDIELSV</sequence>
<protein>
    <submittedName>
        <fullName evidence="1">Uncharacterized protein</fullName>
    </submittedName>
</protein>
<proteinExistence type="predicted"/>
<accession>A0A5E4MI24</accession>
<dbReference type="EMBL" id="CABPRJ010000586">
    <property type="protein sequence ID" value="VVC31105.1"/>
    <property type="molecule type" value="Genomic_DNA"/>
</dbReference>
<keyword evidence="2" id="KW-1185">Reference proteome</keyword>
<reference evidence="1 2" key="1">
    <citation type="submission" date="2019-08" db="EMBL/GenBank/DDBJ databases">
        <authorList>
            <person name="Alioto T."/>
            <person name="Alioto T."/>
            <person name="Gomez Garrido J."/>
        </authorList>
    </citation>
    <scope>NUCLEOTIDE SEQUENCE [LARGE SCALE GENOMIC DNA]</scope>
</reference>
<evidence type="ECO:0000313" key="1">
    <source>
        <dbReference type="EMBL" id="VVC31105.1"/>
    </source>
</evidence>
<dbReference type="AlphaFoldDB" id="A0A5E4MI24"/>
<dbReference type="Proteomes" id="UP000325440">
    <property type="component" value="Unassembled WGS sequence"/>
</dbReference>